<comment type="caution">
    <text evidence="1">The sequence shown here is derived from an EMBL/GenBank/DDBJ whole genome shotgun (WGS) entry which is preliminary data.</text>
</comment>
<keyword evidence="2" id="KW-1185">Reference proteome</keyword>
<gene>
    <name evidence="1" type="ORF">GDO81_002091</name>
</gene>
<name>A0AAV7DHP2_ENGPU</name>
<reference evidence="1" key="1">
    <citation type="thesis" date="2020" institute="ProQuest LLC" country="789 East Eisenhower Parkway, Ann Arbor, MI, USA">
        <title>Comparative Genomics and Chromosome Evolution.</title>
        <authorList>
            <person name="Mudd A.B."/>
        </authorList>
    </citation>
    <scope>NUCLEOTIDE SEQUENCE</scope>
    <source>
        <strain evidence="1">237g6f4</strain>
        <tissue evidence="1">Blood</tissue>
    </source>
</reference>
<accession>A0AAV7DHP2</accession>
<evidence type="ECO:0000313" key="2">
    <source>
        <dbReference type="Proteomes" id="UP000824782"/>
    </source>
</evidence>
<proteinExistence type="predicted"/>
<organism evidence="1 2">
    <name type="scientific">Engystomops pustulosus</name>
    <name type="common">Tungara frog</name>
    <name type="synonym">Physalaemus pustulosus</name>
    <dbReference type="NCBI Taxonomy" id="76066"/>
    <lineage>
        <taxon>Eukaryota</taxon>
        <taxon>Metazoa</taxon>
        <taxon>Chordata</taxon>
        <taxon>Craniata</taxon>
        <taxon>Vertebrata</taxon>
        <taxon>Euteleostomi</taxon>
        <taxon>Amphibia</taxon>
        <taxon>Batrachia</taxon>
        <taxon>Anura</taxon>
        <taxon>Neobatrachia</taxon>
        <taxon>Hyloidea</taxon>
        <taxon>Leptodactylidae</taxon>
        <taxon>Leiuperinae</taxon>
        <taxon>Engystomops</taxon>
    </lineage>
</organism>
<dbReference type="Proteomes" id="UP000824782">
    <property type="component" value="Unassembled WGS sequence"/>
</dbReference>
<protein>
    <submittedName>
        <fullName evidence="1">Uncharacterized protein</fullName>
    </submittedName>
</protein>
<evidence type="ECO:0000313" key="1">
    <source>
        <dbReference type="EMBL" id="KAG8596899.1"/>
    </source>
</evidence>
<sequence>MNLSSNICLQLMKCESQEYTALHTARERSPETLLSRCYRGLSVCRHMHCLFFFVHLTYLPLLRTVGKFFLMLQENI</sequence>
<dbReference type="AlphaFoldDB" id="A0AAV7DHP2"/>
<dbReference type="EMBL" id="WNYA01000001">
    <property type="protein sequence ID" value="KAG8596899.1"/>
    <property type="molecule type" value="Genomic_DNA"/>
</dbReference>